<feature type="compositionally biased region" description="Gly residues" evidence="1">
    <location>
        <begin position="616"/>
        <end position="638"/>
    </location>
</feature>
<dbReference type="AlphaFoldDB" id="A0A9P5VEL2"/>
<name>A0A9P5VEL2_9FUNG</name>
<sequence>MSERATEQVADATTGTTTTGISTESTSSAPSKDSEYKKPSGSGPVSITMDVYHQLQQKRLLERQQQESLKQQQQQAQQPQGQETTNHFIQEGQSANQYEQQQQGTQPSLETLEQIVSIVQATAPALPVVSAQTHQLPMPGPDLANIIFGTTPAAATAASASVGINAESDNALGPAKVVITATSNGHSGTASNSHQHRKGAGGASGPQMQSQSQQPRTSSPPTPASGSSSGAQKTPAAKGPKAIHAIELIRIAGEILQFPPVTIGTSLVYYHKYRAYLHQAYKRGERDNEAFRADEYLFATACLHLACKCTEVSRKVRDLVNVTYRVMNPGQPALSLSTKVNDNSDSSSSLQQPQQQNTHSTAPPPTAATYWHIRDSLLTTELMLLRILQFDLDVSLPFSDVLRIYKGMGMVFSPTDEEAANLYPHASNFDVFLPAAQNQQQQSSHSSSLSPSKHGTPTLPSSSSTASAMSNPTPHNGIHPTLSALVQISTTFCIDALCNSNIALNSSSRALAMGSIYLAIRSAGLDLPLPFEEWCYAWGRPMIATGFGIQMAGTSGSGGVGMGNSGVGTGVSGVNGIMGLTSGTNNLFVSSPRPTSDSTSFMEGLELSNSQSGSGNSNGSGGGGGAAAAAGGGSGSNGNIGQDPVYSQTHSPLLNNNSNNNNTQSVSSPSVRASVDSLHGSQDPPVPQQPMTIVDEVRKVVHELGNFYTH</sequence>
<protein>
    <recommendedName>
        <fullName evidence="4">Cyclin</fullName>
    </recommendedName>
</protein>
<feature type="compositionally biased region" description="Low complexity" evidence="1">
    <location>
        <begin position="205"/>
        <end position="217"/>
    </location>
</feature>
<feature type="compositionally biased region" description="Low complexity" evidence="1">
    <location>
        <begin position="651"/>
        <end position="671"/>
    </location>
</feature>
<feature type="region of interest" description="Disordered" evidence="1">
    <location>
        <begin position="585"/>
        <end position="689"/>
    </location>
</feature>
<dbReference type="InterPro" id="IPR043198">
    <property type="entry name" value="Cyclin/Ssn8"/>
</dbReference>
<dbReference type="EMBL" id="JAAAUQ010000045">
    <property type="protein sequence ID" value="KAF9155917.1"/>
    <property type="molecule type" value="Genomic_DNA"/>
</dbReference>
<organism evidence="2 3">
    <name type="scientific">Linnemannia schmuckeri</name>
    <dbReference type="NCBI Taxonomy" id="64567"/>
    <lineage>
        <taxon>Eukaryota</taxon>
        <taxon>Fungi</taxon>
        <taxon>Fungi incertae sedis</taxon>
        <taxon>Mucoromycota</taxon>
        <taxon>Mortierellomycotina</taxon>
        <taxon>Mortierellomycetes</taxon>
        <taxon>Mortierellales</taxon>
        <taxon>Mortierellaceae</taxon>
        <taxon>Linnemannia</taxon>
    </lineage>
</organism>
<evidence type="ECO:0000256" key="1">
    <source>
        <dbReference type="SAM" id="MobiDB-lite"/>
    </source>
</evidence>
<evidence type="ECO:0000313" key="3">
    <source>
        <dbReference type="Proteomes" id="UP000748756"/>
    </source>
</evidence>
<feature type="compositionally biased region" description="Low complexity" evidence="1">
    <location>
        <begin position="66"/>
        <end position="82"/>
    </location>
</feature>
<accession>A0A9P5VEL2</accession>
<dbReference type="Gene3D" id="1.10.472.10">
    <property type="entry name" value="Cyclin-like"/>
    <property type="match status" value="1"/>
</dbReference>
<reference evidence="2" key="1">
    <citation type="journal article" date="2020" name="Fungal Divers.">
        <title>Resolving the Mortierellaceae phylogeny through synthesis of multi-gene phylogenetics and phylogenomics.</title>
        <authorList>
            <person name="Vandepol N."/>
            <person name="Liber J."/>
            <person name="Desiro A."/>
            <person name="Na H."/>
            <person name="Kennedy M."/>
            <person name="Barry K."/>
            <person name="Grigoriev I.V."/>
            <person name="Miller A.N."/>
            <person name="O'Donnell K."/>
            <person name="Stajich J.E."/>
            <person name="Bonito G."/>
        </authorList>
    </citation>
    <scope>NUCLEOTIDE SEQUENCE</scope>
    <source>
        <strain evidence="2">NRRL 6426</strain>
    </source>
</reference>
<feature type="compositionally biased region" description="Low complexity" evidence="1">
    <location>
        <begin position="13"/>
        <end position="28"/>
    </location>
</feature>
<keyword evidence="3" id="KW-1185">Reference proteome</keyword>
<feature type="compositionally biased region" description="Polar residues" evidence="1">
    <location>
        <begin position="334"/>
        <end position="343"/>
    </location>
</feature>
<feature type="compositionally biased region" description="Polar residues" evidence="1">
    <location>
        <begin position="182"/>
        <end position="193"/>
    </location>
</feature>
<feature type="region of interest" description="Disordered" evidence="1">
    <location>
        <begin position="182"/>
        <end position="239"/>
    </location>
</feature>
<dbReference type="CDD" id="cd20534">
    <property type="entry name" value="CYCLIN_CCNM_CCNQ_rpt1"/>
    <property type="match status" value="1"/>
</dbReference>
<comment type="caution">
    <text evidence="2">The sequence shown here is derived from an EMBL/GenBank/DDBJ whole genome shotgun (WGS) entry which is preliminary data.</text>
</comment>
<feature type="region of interest" description="Disordered" evidence="1">
    <location>
        <begin position="1"/>
        <end position="84"/>
    </location>
</feature>
<gene>
    <name evidence="2" type="ORF">BG015_008059</name>
</gene>
<dbReference type="PANTHER" id="PTHR10026">
    <property type="entry name" value="CYCLIN"/>
    <property type="match status" value="1"/>
</dbReference>
<dbReference type="OrthoDB" id="25002at2759"/>
<dbReference type="GO" id="GO:0006357">
    <property type="term" value="P:regulation of transcription by RNA polymerase II"/>
    <property type="evidence" value="ECO:0007669"/>
    <property type="project" value="InterPro"/>
</dbReference>
<dbReference type="InterPro" id="IPR036915">
    <property type="entry name" value="Cyclin-like_sf"/>
</dbReference>
<proteinExistence type="predicted"/>
<feature type="region of interest" description="Disordered" evidence="1">
    <location>
        <begin position="440"/>
        <end position="474"/>
    </location>
</feature>
<dbReference type="GO" id="GO:0016538">
    <property type="term" value="F:cyclin-dependent protein serine/threonine kinase regulator activity"/>
    <property type="evidence" value="ECO:0007669"/>
    <property type="project" value="InterPro"/>
</dbReference>
<dbReference type="SUPFAM" id="SSF47954">
    <property type="entry name" value="Cyclin-like"/>
    <property type="match status" value="1"/>
</dbReference>
<evidence type="ECO:0008006" key="4">
    <source>
        <dbReference type="Google" id="ProtNLM"/>
    </source>
</evidence>
<dbReference type="InterPro" id="IPR048055">
    <property type="entry name" value="Cyclin-Q_first_cyclin_box"/>
</dbReference>
<evidence type="ECO:0000313" key="2">
    <source>
        <dbReference type="EMBL" id="KAF9155917.1"/>
    </source>
</evidence>
<feature type="compositionally biased region" description="Polar residues" evidence="1">
    <location>
        <begin position="585"/>
        <end position="601"/>
    </location>
</feature>
<feature type="region of interest" description="Disordered" evidence="1">
    <location>
        <begin position="333"/>
        <end position="366"/>
    </location>
</feature>
<dbReference type="Proteomes" id="UP000748756">
    <property type="component" value="Unassembled WGS sequence"/>
</dbReference>
<feature type="compositionally biased region" description="Low complexity" evidence="1">
    <location>
        <begin position="344"/>
        <end position="356"/>
    </location>
</feature>